<dbReference type="Gene3D" id="3.80.10.10">
    <property type="entry name" value="Ribonuclease Inhibitor"/>
    <property type="match status" value="2"/>
</dbReference>
<dbReference type="InterPro" id="IPR053213">
    <property type="entry name" value="RLP29"/>
</dbReference>
<dbReference type="InterPro" id="IPR032675">
    <property type="entry name" value="LRR_dom_sf"/>
</dbReference>
<evidence type="ECO:0000256" key="2">
    <source>
        <dbReference type="ARBA" id="ARBA00022737"/>
    </source>
</evidence>
<keyword evidence="1" id="KW-0433">Leucine-rich repeat</keyword>
<keyword evidence="2" id="KW-0677">Repeat</keyword>
<feature type="signal peptide" evidence="3">
    <location>
        <begin position="1"/>
        <end position="21"/>
    </location>
</feature>
<dbReference type="SUPFAM" id="SSF52058">
    <property type="entry name" value="L domain-like"/>
    <property type="match status" value="1"/>
</dbReference>
<evidence type="ECO:0000256" key="3">
    <source>
        <dbReference type="SAM" id="SignalP"/>
    </source>
</evidence>
<accession>A0A5P1FV70</accession>
<dbReference type="PROSITE" id="PS51450">
    <property type="entry name" value="LRR"/>
    <property type="match status" value="1"/>
</dbReference>
<proteinExistence type="predicted"/>
<evidence type="ECO:0000313" key="6">
    <source>
        <dbReference type="Proteomes" id="UP000243459"/>
    </source>
</evidence>
<dbReference type="OMA" id="REQCPND"/>
<dbReference type="EMBL" id="CM007381">
    <property type="protein sequence ID" value="ONK81573.1"/>
    <property type="molecule type" value="Genomic_DNA"/>
</dbReference>
<dbReference type="InterPro" id="IPR013210">
    <property type="entry name" value="LRR_N_plant-typ"/>
</dbReference>
<sequence>MAKFPHSLLIILLFHLHPSTSLNPTETQALFDIRSSLRGLPGSTFFSSWDSSPSADPCTSFSGIICSPDPSDSTLRVTALTLGTGLENSPGLEGPFPTSISNLTSLTELVINPGRISGPIPESVGLQCRRLRLISISNNLISGPIPASLAGLTELHTLDLSHNQLTGPVPVALLTALPSLKVAVLGYNNLSGALPASMSRSSMLHLDLARNSLSGFLPSLLPTSLRYLSVGSNSLYGPVGAAFSAGLPNLTYIDLSMNKFSGQVPTAIFALPELLTILLHRNNFSGPLILPERVPSSCSPSTTEPNSIEPAPCPAWPLASEPVPNSNRFVARVRAELWREGVRRQHEQFTAQHNFSEARVPERGAGPPARVGWRCVWRTLHGSAGGARFCVRGSRSSEARPREQCPNDGD</sequence>
<dbReference type="PRINTS" id="PR00019">
    <property type="entry name" value="LEURICHRPT"/>
</dbReference>
<dbReference type="PANTHER" id="PTHR48009">
    <property type="entry name" value="LEUCINE-RICH REPEAT (LRR) FAMILY PROTEIN"/>
    <property type="match status" value="1"/>
</dbReference>
<organism evidence="5 6">
    <name type="scientific">Asparagus officinalis</name>
    <name type="common">Garden asparagus</name>
    <dbReference type="NCBI Taxonomy" id="4686"/>
    <lineage>
        <taxon>Eukaryota</taxon>
        <taxon>Viridiplantae</taxon>
        <taxon>Streptophyta</taxon>
        <taxon>Embryophyta</taxon>
        <taxon>Tracheophyta</taxon>
        <taxon>Spermatophyta</taxon>
        <taxon>Magnoliopsida</taxon>
        <taxon>Liliopsida</taxon>
        <taxon>Asparagales</taxon>
        <taxon>Asparagaceae</taxon>
        <taxon>Asparagoideae</taxon>
        <taxon>Asparagus</taxon>
    </lineage>
</organism>
<evidence type="ECO:0000259" key="4">
    <source>
        <dbReference type="Pfam" id="PF08263"/>
    </source>
</evidence>
<dbReference type="AlphaFoldDB" id="A0A5P1FV70"/>
<keyword evidence="6" id="KW-1185">Reference proteome</keyword>
<dbReference type="Pfam" id="PF13855">
    <property type="entry name" value="LRR_8"/>
    <property type="match status" value="2"/>
</dbReference>
<gene>
    <name evidence="5" type="ORF">A4U43_C01F30690</name>
</gene>
<dbReference type="PANTHER" id="PTHR48009:SF1">
    <property type="entry name" value="LEUCINE-RICH REPEAT (LRR) FAMILY PROTEIN"/>
    <property type="match status" value="1"/>
</dbReference>
<name>A0A5P1FV70_ASPOF</name>
<dbReference type="Gramene" id="ONK81573">
    <property type="protein sequence ID" value="ONK81573"/>
    <property type="gene ID" value="A4U43_C01F30690"/>
</dbReference>
<dbReference type="InterPro" id="IPR001611">
    <property type="entry name" value="Leu-rich_rpt"/>
</dbReference>
<dbReference type="Proteomes" id="UP000243459">
    <property type="component" value="Chromosome 1"/>
</dbReference>
<dbReference type="Pfam" id="PF08263">
    <property type="entry name" value="LRRNT_2"/>
    <property type="match status" value="1"/>
</dbReference>
<reference evidence="6" key="1">
    <citation type="journal article" date="2017" name="Nat. Commun.">
        <title>The asparagus genome sheds light on the origin and evolution of a young Y chromosome.</title>
        <authorList>
            <person name="Harkess A."/>
            <person name="Zhou J."/>
            <person name="Xu C."/>
            <person name="Bowers J.E."/>
            <person name="Van der Hulst R."/>
            <person name="Ayyampalayam S."/>
            <person name="Mercati F."/>
            <person name="Riccardi P."/>
            <person name="McKain M.R."/>
            <person name="Kakrana A."/>
            <person name="Tang H."/>
            <person name="Ray J."/>
            <person name="Groenendijk J."/>
            <person name="Arikit S."/>
            <person name="Mathioni S.M."/>
            <person name="Nakano M."/>
            <person name="Shan H."/>
            <person name="Telgmann-Rauber A."/>
            <person name="Kanno A."/>
            <person name="Yue Z."/>
            <person name="Chen H."/>
            <person name="Li W."/>
            <person name="Chen Y."/>
            <person name="Xu X."/>
            <person name="Zhang Y."/>
            <person name="Luo S."/>
            <person name="Chen H."/>
            <person name="Gao J."/>
            <person name="Mao Z."/>
            <person name="Pires J.C."/>
            <person name="Luo M."/>
            <person name="Kudrna D."/>
            <person name="Wing R.A."/>
            <person name="Meyers B.C."/>
            <person name="Yi K."/>
            <person name="Kong H."/>
            <person name="Lavrijsen P."/>
            <person name="Sunseri F."/>
            <person name="Falavigna A."/>
            <person name="Ye Y."/>
            <person name="Leebens-Mack J.H."/>
            <person name="Chen G."/>
        </authorList>
    </citation>
    <scope>NUCLEOTIDE SEQUENCE [LARGE SCALE GENOMIC DNA]</scope>
    <source>
        <strain evidence="6">cv. DH0086</strain>
    </source>
</reference>
<feature type="domain" description="Leucine-rich repeat-containing N-terminal plant-type" evidence="4">
    <location>
        <begin position="24"/>
        <end position="67"/>
    </location>
</feature>
<evidence type="ECO:0000256" key="1">
    <source>
        <dbReference type="ARBA" id="ARBA00022614"/>
    </source>
</evidence>
<protein>
    <recommendedName>
        <fullName evidence="4">Leucine-rich repeat-containing N-terminal plant-type domain-containing protein</fullName>
    </recommendedName>
</protein>
<keyword evidence="3" id="KW-0732">Signal</keyword>
<feature type="chain" id="PRO_5024425487" description="Leucine-rich repeat-containing N-terminal plant-type domain-containing protein" evidence="3">
    <location>
        <begin position="22"/>
        <end position="410"/>
    </location>
</feature>
<dbReference type="FunFam" id="3.80.10.10:FF:000383">
    <property type="entry name" value="Leucine-rich repeat receptor protein kinase EMS1"/>
    <property type="match status" value="1"/>
</dbReference>
<evidence type="ECO:0000313" key="5">
    <source>
        <dbReference type="EMBL" id="ONK81573.1"/>
    </source>
</evidence>